<evidence type="ECO:0000313" key="1">
    <source>
        <dbReference type="EMBL" id="ASN67550.1"/>
    </source>
</evidence>
<sequence>MENIKYVYNKTPFGWAWQLDIDGYRPFYPCGSIKGLMKFVKEDLDILLNKISSDDNYGLAFHACGYNGQAQQDYIDSWAELGVTVF</sequence>
<reference evidence="1" key="1">
    <citation type="submission" date="2017-06" db="EMBL/GenBank/DDBJ databases">
        <title>Novel phages from South African skin metaviromes.</title>
        <authorList>
            <person name="van Zyl L.J."/>
            <person name="Abrahams Y."/>
            <person name="Stander E.A."/>
            <person name="Kirby B.M."/>
            <person name="Clavaud C."/>
            <person name="Farcet C."/>
            <person name="Breton L."/>
            <person name="Trindade M.I."/>
        </authorList>
    </citation>
    <scope>NUCLEOTIDE SEQUENCE</scope>
</reference>
<organism evidence="1">
    <name type="scientific">uncultured Caudovirales phage</name>
    <dbReference type="NCBI Taxonomy" id="2100421"/>
    <lineage>
        <taxon>Viruses</taxon>
        <taxon>Duplodnaviria</taxon>
        <taxon>Heunggongvirae</taxon>
        <taxon>Uroviricota</taxon>
        <taxon>Caudoviricetes</taxon>
        <taxon>Peduoviridae</taxon>
        <taxon>Maltschvirus</taxon>
        <taxon>Maltschvirus maltsch</taxon>
    </lineage>
</organism>
<gene>
    <name evidence="1" type="ORF">10S16_15</name>
</gene>
<dbReference type="EMBL" id="MF417852">
    <property type="protein sequence ID" value="ASN67550.1"/>
    <property type="molecule type" value="Genomic_DNA"/>
</dbReference>
<proteinExistence type="predicted"/>
<accession>A0A2I2MUI6</accession>
<protein>
    <submittedName>
        <fullName evidence="1">Uncharacterized protein</fullName>
    </submittedName>
</protein>
<name>A0A2I2MUI6_9CAUD</name>